<sequence>MGLEPGPRLRVHVEDGGRFALRAAGAGTDEADSASATGSARGDAYDAVLVDAYDAAGAVPLELWGGGGALCRALAAGLLNRRAGIVATNFLPSVDVGPPLAAYRSALGGGASLGFSVQAKGSGNRIAVHACGGPPGAAGWSRAVLRQRLEAAARQVDGAIGCNFDMAELAVRGLQ</sequence>
<dbReference type="Proteomes" id="UP001189429">
    <property type="component" value="Unassembled WGS sequence"/>
</dbReference>
<dbReference type="EMBL" id="CAUYUJ010011113">
    <property type="protein sequence ID" value="CAK0831061.1"/>
    <property type="molecule type" value="Genomic_DNA"/>
</dbReference>
<protein>
    <submittedName>
        <fullName evidence="1">Uncharacterized protein</fullName>
    </submittedName>
</protein>
<evidence type="ECO:0000313" key="1">
    <source>
        <dbReference type="EMBL" id="CAK0831061.1"/>
    </source>
</evidence>
<keyword evidence="2" id="KW-1185">Reference proteome</keyword>
<gene>
    <name evidence="1" type="ORF">PCOR1329_LOCUS29502</name>
</gene>
<accession>A0ABN9SHB2</accession>
<reference evidence="1" key="1">
    <citation type="submission" date="2023-10" db="EMBL/GenBank/DDBJ databases">
        <authorList>
            <person name="Chen Y."/>
            <person name="Shah S."/>
            <person name="Dougan E. K."/>
            <person name="Thang M."/>
            <person name="Chan C."/>
        </authorList>
    </citation>
    <scope>NUCLEOTIDE SEQUENCE [LARGE SCALE GENOMIC DNA]</scope>
</reference>
<dbReference type="InterPro" id="IPR029063">
    <property type="entry name" value="SAM-dependent_MTases_sf"/>
</dbReference>
<name>A0ABN9SHB2_9DINO</name>
<comment type="caution">
    <text evidence="1">The sequence shown here is derived from an EMBL/GenBank/DDBJ whole genome shotgun (WGS) entry which is preliminary data.</text>
</comment>
<evidence type="ECO:0000313" key="2">
    <source>
        <dbReference type="Proteomes" id="UP001189429"/>
    </source>
</evidence>
<dbReference type="Gene3D" id="3.40.50.150">
    <property type="entry name" value="Vaccinia Virus protein VP39"/>
    <property type="match status" value="1"/>
</dbReference>
<organism evidence="1 2">
    <name type="scientific">Prorocentrum cordatum</name>
    <dbReference type="NCBI Taxonomy" id="2364126"/>
    <lineage>
        <taxon>Eukaryota</taxon>
        <taxon>Sar</taxon>
        <taxon>Alveolata</taxon>
        <taxon>Dinophyceae</taxon>
        <taxon>Prorocentrales</taxon>
        <taxon>Prorocentraceae</taxon>
        <taxon>Prorocentrum</taxon>
    </lineage>
</organism>
<proteinExistence type="predicted"/>